<evidence type="ECO:0000313" key="5">
    <source>
        <dbReference type="EMBL" id="MFF0453629.1"/>
    </source>
</evidence>
<name>A0ABW6NJ11_9NOCA</name>
<dbReference type="EMBL" id="JBIALX010000003">
    <property type="protein sequence ID" value="MFF0453629.1"/>
    <property type="molecule type" value="Genomic_DNA"/>
</dbReference>
<accession>A0ABW6NJ11</accession>
<organism evidence="5 6">
    <name type="scientific">Nocardia africana</name>
    <dbReference type="NCBI Taxonomy" id="134964"/>
    <lineage>
        <taxon>Bacteria</taxon>
        <taxon>Bacillati</taxon>
        <taxon>Actinomycetota</taxon>
        <taxon>Actinomycetes</taxon>
        <taxon>Mycobacteriales</taxon>
        <taxon>Nocardiaceae</taxon>
        <taxon>Nocardia</taxon>
    </lineage>
</organism>
<dbReference type="PANTHER" id="PTHR22946:SF9">
    <property type="entry name" value="POLYKETIDE TRANSFERASE AF380"/>
    <property type="match status" value="1"/>
</dbReference>
<keyword evidence="2 5" id="KW-0378">Hydrolase</keyword>
<evidence type="ECO:0000256" key="2">
    <source>
        <dbReference type="ARBA" id="ARBA00022801"/>
    </source>
</evidence>
<evidence type="ECO:0000259" key="4">
    <source>
        <dbReference type="Pfam" id="PF12146"/>
    </source>
</evidence>
<gene>
    <name evidence="5" type="ORF">ACFYTH_09690</name>
</gene>
<dbReference type="GO" id="GO:0016787">
    <property type="term" value="F:hydrolase activity"/>
    <property type="evidence" value="ECO:0007669"/>
    <property type="project" value="UniProtKB-KW"/>
</dbReference>
<dbReference type="RefSeq" id="WP_387250455.1">
    <property type="nucleotide sequence ID" value="NZ_JBIALX010000003.1"/>
</dbReference>
<evidence type="ECO:0000256" key="1">
    <source>
        <dbReference type="ARBA" id="ARBA00008645"/>
    </source>
</evidence>
<keyword evidence="6" id="KW-1185">Reference proteome</keyword>
<dbReference type="Gene3D" id="3.40.50.1820">
    <property type="entry name" value="alpha/beta hydrolase"/>
    <property type="match status" value="2"/>
</dbReference>
<proteinExistence type="inferred from homology"/>
<protein>
    <submittedName>
        <fullName evidence="5">Alpha/beta hydrolase</fullName>
    </submittedName>
</protein>
<comment type="similarity">
    <text evidence="1">Belongs to the AB hydrolase superfamily.</text>
</comment>
<reference evidence="5 6" key="1">
    <citation type="submission" date="2024-10" db="EMBL/GenBank/DDBJ databases">
        <title>The Natural Products Discovery Center: Release of the First 8490 Sequenced Strains for Exploring Actinobacteria Biosynthetic Diversity.</title>
        <authorList>
            <person name="Kalkreuter E."/>
            <person name="Kautsar S.A."/>
            <person name="Yang D."/>
            <person name="Bader C.D."/>
            <person name="Teijaro C.N."/>
            <person name="Fluegel L."/>
            <person name="Davis C.M."/>
            <person name="Simpson J.R."/>
            <person name="Lauterbach L."/>
            <person name="Steele A.D."/>
            <person name="Gui C."/>
            <person name="Meng S."/>
            <person name="Li G."/>
            <person name="Viehrig K."/>
            <person name="Ye F."/>
            <person name="Su P."/>
            <person name="Kiefer A.F."/>
            <person name="Nichols A."/>
            <person name="Cepeda A.J."/>
            <person name="Yan W."/>
            <person name="Fan B."/>
            <person name="Jiang Y."/>
            <person name="Adhikari A."/>
            <person name="Zheng C.-J."/>
            <person name="Schuster L."/>
            <person name="Cowan T.M."/>
            <person name="Smanski M.J."/>
            <person name="Chevrette M.G."/>
            <person name="De Carvalho L.P.S."/>
            <person name="Shen B."/>
        </authorList>
    </citation>
    <scope>NUCLEOTIDE SEQUENCE [LARGE SCALE GENOMIC DNA]</scope>
    <source>
        <strain evidence="5 6">NPDC004550</strain>
    </source>
</reference>
<feature type="region of interest" description="Disordered" evidence="3">
    <location>
        <begin position="301"/>
        <end position="321"/>
    </location>
</feature>
<evidence type="ECO:0000256" key="3">
    <source>
        <dbReference type="SAM" id="MobiDB-lite"/>
    </source>
</evidence>
<dbReference type="PANTHER" id="PTHR22946">
    <property type="entry name" value="DIENELACTONE HYDROLASE DOMAIN-CONTAINING PROTEIN-RELATED"/>
    <property type="match status" value="1"/>
</dbReference>
<feature type="domain" description="Serine aminopeptidase S33" evidence="4">
    <location>
        <begin position="44"/>
        <end position="151"/>
    </location>
</feature>
<dbReference type="InterPro" id="IPR029058">
    <property type="entry name" value="AB_hydrolase_fold"/>
</dbReference>
<evidence type="ECO:0000313" key="6">
    <source>
        <dbReference type="Proteomes" id="UP001601521"/>
    </source>
</evidence>
<comment type="caution">
    <text evidence="5">The sequence shown here is derived from an EMBL/GenBank/DDBJ whole genome shotgun (WGS) entry which is preliminary data.</text>
</comment>
<sequence>MSTQRQKIHFTSGDTECAAWHYPGVNGGCVIMAGAIAATKEPATDRFATRFHDAGFTVLTFDYRHLGESGGQPRQVVRIGEQLADWRAAIDCAAALPEVDPARLVIWGHSLSGGHVLQIAAHRPGLAAAIARSPHADGPAISRNASRHQRAAASLRFAGRALLDCLGGMFGREPLLIPLVGEPGTVAALTTPDALDMPRALTPGDDCPDWQQTVAARSALRTGFYRPGRYAARIGCPLLVIACDQDRSALTEPALRAARHAPDAELVRLPGGHYATYLDQCRPALEAELSFLRRRVLHAAPEPGPQSRYSNPEAAPHRIRS</sequence>
<dbReference type="SUPFAM" id="SSF53474">
    <property type="entry name" value="alpha/beta-Hydrolases"/>
    <property type="match status" value="1"/>
</dbReference>
<dbReference type="Proteomes" id="UP001601521">
    <property type="component" value="Unassembled WGS sequence"/>
</dbReference>
<dbReference type="InterPro" id="IPR050261">
    <property type="entry name" value="FrsA_esterase"/>
</dbReference>
<dbReference type="Pfam" id="PF12146">
    <property type="entry name" value="Hydrolase_4"/>
    <property type="match status" value="1"/>
</dbReference>
<dbReference type="InterPro" id="IPR022742">
    <property type="entry name" value="Hydrolase_4"/>
</dbReference>